<evidence type="ECO:0000256" key="5">
    <source>
        <dbReference type="HAMAP-Rule" id="MF_01562"/>
    </source>
</evidence>
<sequence>MDDAFGLIVTIVLLLVGFIFMIVAFKYGMLWIRATLAGAHVSIFQLVGMSLRKVPPRIIVDARVMLVKGGIEVDAKILESLYLAGGNVERVAMAVISANKAKIVLPIERAIAIDLAHRDVLDAVMTTVKPKIIDCPDTRQTGANMLDAVARDGIRLLVRARVTVRTNLDRLVGGATEETIIARVGQGIVSAIGSSNSYKDVLENPDRISQKVLNSGLDSQTAYEIVSIDIADVSVAGMQGREVANVGALLEAERAETDKKLRQAEAEGRRAMAVALEQEMRALIQENRAKVTLAEAEVPKAMAEAFRNGRLGVMDYYNMKNVMADTDMRNAIAGNDAGDNKKSEGTKEI</sequence>
<dbReference type="Proteomes" id="UP000178606">
    <property type="component" value="Unassembled WGS sequence"/>
</dbReference>
<dbReference type="InterPro" id="IPR022853">
    <property type="entry name" value="FloA"/>
</dbReference>
<proteinExistence type="inferred from homology"/>
<comment type="subunit">
    <text evidence="5">Homooligomerizes.</text>
</comment>
<comment type="subcellular location">
    <subcellularLocation>
        <location evidence="5">Cell membrane</location>
        <topology evidence="5">Multi-pass membrane protein</topology>
    </subcellularLocation>
    <subcellularLocation>
        <location evidence="5">Membrane raft</location>
        <topology evidence="5">Multi-pass membrane protein</topology>
    </subcellularLocation>
</comment>
<evidence type="ECO:0000256" key="4">
    <source>
        <dbReference type="ARBA" id="ARBA00023136"/>
    </source>
</evidence>
<gene>
    <name evidence="5" type="primary">floA</name>
    <name evidence="6" type="ORF">A3F84_02220</name>
</gene>
<dbReference type="Pfam" id="PF12127">
    <property type="entry name" value="FloA"/>
    <property type="match status" value="1"/>
</dbReference>
<evidence type="ECO:0000256" key="3">
    <source>
        <dbReference type="ARBA" id="ARBA00022989"/>
    </source>
</evidence>
<dbReference type="AlphaFoldDB" id="A0A1F6CLV9"/>
<evidence type="ECO:0000256" key="2">
    <source>
        <dbReference type="ARBA" id="ARBA00022692"/>
    </source>
</evidence>
<reference evidence="6 7" key="1">
    <citation type="journal article" date="2016" name="Nat. Commun.">
        <title>Thousands of microbial genomes shed light on interconnected biogeochemical processes in an aquifer system.</title>
        <authorList>
            <person name="Anantharaman K."/>
            <person name="Brown C.T."/>
            <person name="Hug L.A."/>
            <person name="Sharon I."/>
            <person name="Castelle C.J."/>
            <person name="Probst A.J."/>
            <person name="Thomas B.C."/>
            <person name="Singh A."/>
            <person name="Wilkins M.J."/>
            <person name="Karaoz U."/>
            <person name="Brodie E.L."/>
            <person name="Williams K.H."/>
            <person name="Hubbard S.S."/>
            <person name="Banfield J.F."/>
        </authorList>
    </citation>
    <scope>NUCLEOTIDE SEQUENCE [LARGE SCALE GENOMIC DNA]</scope>
    <source>
        <strain evidence="7">RIFCSPLOWO2_12_FULL_64_10</strain>
    </source>
</reference>
<accession>A0A1F6CLV9</accession>
<evidence type="ECO:0000313" key="6">
    <source>
        <dbReference type="EMBL" id="OGG50000.1"/>
    </source>
</evidence>
<keyword evidence="4 5" id="KW-0472">Membrane</keyword>
<name>A0A1F6CLV9_HANXR</name>
<dbReference type="NCBIfam" id="NF010186">
    <property type="entry name" value="PRK13665.1"/>
    <property type="match status" value="1"/>
</dbReference>
<dbReference type="EMBL" id="MFKF01000216">
    <property type="protein sequence ID" value="OGG50000.1"/>
    <property type="molecule type" value="Genomic_DNA"/>
</dbReference>
<comment type="similarity">
    <text evidence="5">Belongs to the flotillin-like FloA family.</text>
</comment>
<keyword evidence="1 5" id="KW-1003">Cell membrane</keyword>
<dbReference type="GO" id="GO:0045121">
    <property type="term" value="C:membrane raft"/>
    <property type="evidence" value="ECO:0007669"/>
    <property type="project" value="UniProtKB-SubCell"/>
</dbReference>
<feature type="transmembrane region" description="Helical" evidence="5">
    <location>
        <begin position="31"/>
        <end position="51"/>
    </location>
</feature>
<organism evidence="6 7">
    <name type="scientific">Handelsmanbacteria sp. (strain RIFCSPLOWO2_12_FULL_64_10)</name>
    <dbReference type="NCBI Taxonomy" id="1817868"/>
    <lineage>
        <taxon>Bacteria</taxon>
        <taxon>Candidatus Handelsmaniibacteriota</taxon>
    </lineage>
</organism>
<keyword evidence="2 5" id="KW-0812">Transmembrane</keyword>
<feature type="transmembrane region" description="Helical" evidence="5">
    <location>
        <begin position="7"/>
        <end position="25"/>
    </location>
</feature>
<comment type="caution">
    <text evidence="6">The sequence shown here is derived from an EMBL/GenBank/DDBJ whole genome shotgun (WGS) entry which is preliminary data.</text>
</comment>
<dbReference type="GO" id="GO:0005886">
    <property type="term" value="C:plasma membrane"/>
    <property type="evidence" value="ECO:0007669"/>
    <property type="project" value="UniProtKB-SubCell"/>
</dbReference>
<comment type="function">
    <text evidence="5">Found in functional membrane microdomains (FMM) that may be equivalent to eukaryotic membrane rafts FMMs are highly dynamic and increase in number as cells age. Flotillins are thought to be important factors in membrane fluidity.</text>
</comment>
<protein>
    <recommendedName>
        <fullName evidence="5">Flotillin-like protein FloA</fullName>
    </recommendedName>
</protein>
<dbReference type="HAMAP" id="MF_01562">
    <property type="entry name" value="FloA"/>
    <property type="match status" value="1"/>
</dbReference>
<evidence type="ECO:0000313" key="7">
    <source>
        <dbReference type="Proteomes" id="UP000178606"/>
    </source>
</evidence>
<comment type="caution">
    <text evidence="5">Lacks conserved residue(s) required for the propagation of feature annotation.</text>
</comment>
<evidence type="ECO:0000256" key="1">
    <source>
        <dbReference type="ARBA" id="ARBA00022475"/>
    </source>
</evidence>
<keyword evidence="3 5" id="KW-1133">Transmembrane helix</keyword>